<organism evidence="4 5">
    <name type="scientific">Pelomonas aquatica</name>
    <dbReference type="NCBI Taxonomy" id="431058"/>
    <lineage>
        <taxon>Bacteria</taxon>
        <taxon>Pseudomonadati</taxon>
        <taxon>Pseudomonadota</taxon>
        <taxon>Betaproteobacteria</taxon>
        <taxon>Burkholderiales</taxon>
        <taxon>Sphaerotilaceae</taxon>
        <taxon>Roseateles</taxon>
    </lineage>
</organism>
<evidence type="ECO:0000313" key="5">
    <source>
        <dbReference type="Proteomes" id="UP001180536"/>
    </source>
</evidence>
<dbReference type="Pfam" id="PF13719">
    <property type="entry name" value="Zn_ribbon_5"/>
    <property type="match status" value="1"/>
</dbReference>
<dbReference type="NCBIfam" id="TIGR02098">
    <property type="entry name" value="MJ0042_CXXC"/>
    <property type="match status" value="1"/>
</dbReference>
<feature type="region of interest" description="Disordered" evidence="1">
    <location>
        <begin position="51"/>
        <end position="86"/>
    </location>
</feature>
<keyword evidence="2" id="KW-1133">Transmembrane helix</keyword>
<sequence>MSLATRCTACGTIFRIVEDQLRVSDGWVRCGRCAEIFDARELLFDIERDTPPPWPASFAPPAEVEPPPPPPPPPAPAPPPVQAFEPPAWIPPPEPELQADALPTGWPAEVTRQEPRWVEIEPPAQATIAPVHAHEPPPMAAEPAAAPPAVVPEFMRRAQSSARWNRRSVRIALGAASLLLALSLALQITLHFRDALAALHPPLRGPLQSLCAALGCEVKPWRRIEALSIDATSLNPVGSGGSYKLNLSLRNKAGVDVAAPWVELSLTDASGAPFARRVLAPEALSPQLTQVNAGSEHALSLSFSTGAQRVSGYSVNIFYP</sequence>
<name>A0ABU1ZBA8_9BURK</name>
<evidence type="ECO:0000256" key="2">
    <source>
        <dbReference type="SAM" id="Phobius"/>
    </source>
</evidence>
<keyword evidence="2" id="KW-0472">Membrane</keyword>
<comment type="caution">
    <text evidence="4">The sequence shown here is derived from an EMBL/GenBank/DDBJ whole genome shotgun (WGS) entry which is preliminary data.</text>
</comment>
<protein>
    <submittedName>
        <fullName evidence="4">Zn finger-like uncharacterized protein</fullName>
    </submittedName>
</protein>
<evidence type="ECO:0000313" key="4">
    <source>
        <dbReference type="EMBL" id="MDR7297907.1"/>
    </source>
</evidence>
<dbReference type="InterPro" id="IPR011723">
    <property type="entry name" value="Znf/thioredoxin_put"/>
</dbReference>
<dbReference type="EMBL" id="JAVDXQ010000004">
    <property type="protein sequence ID" value="MDR7297907.1"/>
    <property type="molecule type" value="Genomic_DNA"/>
</dbReference>
<feature type="compositionally biased region" description="Pro residues" evidence="1">
    <location>
        <begin position="63"/>
        <end position="81"/>
    </location>
</feature>
<keyword evidence="5" id="KW-1185">Reference proteome</keyword>
<accession>A0ABU1ZBA8</accession>
<gene>
    <name evidence="4" type="ORF">J2X16_003256</name>
</gene>
<proteinExistence type="predicted"/>
<keyword evidence="2" id="KW-0812">Transmembrane</keyword>
<dbReference type="RefSeq" id="WP_310346609.1">
    <property type="nucleotide sequence ID" value="NZ_JAVDXQ010000004.1"/>
</dbReference>
<dbReference type="Proteomes" id="UP001180536">
    <property type="component" value="Unassembled WGS sequence"/>
</dbReference>
<evidence type="ECO:0000259" key="3">
    <source>
        <dbReference type="Pfam" id="PF13719"/>
    </source>
</evidence>
<evidence type="ECO:0000256" key="1">
    <source>
        <dbReference type="SAM" id="MobiDB-lite"/>
    </source>
</evidence>
<feature type="domain" description="Zinc finger/thioredoxin putative" evidence="3">
    <location>
        <begin position="3"/>
        <end position="39"/>
    </location>
</feature>
<feature type="transmembrane region" description="Helical" evidence="2">
    <location>
        <begin position="171"/>
        <end position="192"/>
    </location>
</feature>
<dbReference type="InterPro" id="IPR021834">
    <property type="entry name" value="DUF3426"/>
</dbReference>
<reference evidence="4 5" key="1">
    <citation type="submission" date="2023-07" db="EMBL/GenBank/DDBJ databases">
        <title>Sorghum-associated microbial communities from plants grown in Nebraska, USA.</title>
        <authorList>
            <person name="Schachtman D."/>
        </authorList>
    </citation>
    <scope>NUCLEOTIDE SEQUENCE [LARGE SCALE GENOMIC DNA]</scope>
    <source>
        <strain evidence="4 5">BE310</strain>
    </source>
</reference>
<dbReference type="Pfam" id="PF11906">
    <property type="entry name" value="DUF3426"/>
    <property type="match status" value="1"/>
</dbReference>